<dbReference type="EMBL" id="RCZP01000028">
    <property type="protein sequence ID" value="TPG49554.1"/>
    <property type="molecule type" value="Genomic_DNA"/>
</dbReference>
<evidence type="ECO:0000313" key="2">
    <source>
        <dbReference type="EMBL" id="TPG49554.1"/>
    </source>
</evidence>
<evidence type="ECO:0000256" key="1">
    <source>
        <dbReference type="SAM" id="MobiDB-lite"/>
    </source>
</evidence>
<reference evidence="2 3" key="1">
    <citation type="journal article" date="2019" name="Environ. Microbiol.">
        <title>Species interactions and distinct microbial communities in high Arctic permafrost affected cryosols are associated with the CH4 and CO2 gas fluxes.</title>
        <authorList>
            <person name="Altshuler I."/>
            <person name="Hamel J."/>
            <person name="Turney S."/>
            <person name="Magnuson E."/>
            <person name="Levesque R."/>
            <person name="Greer C."/>
            <person name="Whyte L.G."/>
        </authorList>
    </citation>
    <scope>NUCLEOTIDE SEQUENCE [LARGE SCALE GENOMIC DNA]</scope>
    <source>
        <strain evidence="2 3">S9.3B</strain>
    </source>
</reference>
<comment type="caution">
    <text evidence="2">The sequence shown here is derived from an EMBL/GenBank/DDBJ whole genome shotgun (WGS) entry which is preliminary data.</text>
</comment>
<name>A0A502FJH7_9PROT</name>
<feature type="compositionally biased region" description="Basic residues" evidence="1">
    <location>
        <begin position="33"/>
        <end position="48"/>
    </location>
</feature>
<proteinExistence type="predicted"/>
<dbReference type="AlphaFoldDB" id="A0A502FJH7"/>
<accession>A0A502FJH7</accession>
<gene>
    <name evidence="2" type="ORF">EAH89_21330</name>
</gene>
<organism evidence="2 3">
    <name type="scientific">Muricoccus nepalensis</name>
    <dbReference type="NCBI Taxonomy" id="1854500"/>
    <lineage>
        <taxon>Bacteria</taxon>
        <taxon>Pseudomonadati</taxon>
        <taxon>Pseudomonadota</taxon>
        <taxon>Alphaproteobacteria</taxon>
        <taxon>Acetobacterales</taxon>
        <taxon>Roseomonadaceae</taxon>
        <taxon>Muricoccus</taxon>
    </lineage>
</organism>
<dbReference type="Proteomes" id="UP000317078">
    <property type="component" value="Unassembled WGS sequence"/>
</dbReference>
<evidence type="ECO:0000313" key="3">
    <source>
        <dbReference type="Proteomes" id="UP000317078"/>
    </source>
</evidence>
<sequence>MSWRDTMDATLAAGATYRRLGEALGINPGAARMRARRAGLRSSHRRRPRDPETAHRIQVARRMLAEGCELEDVAARLGMKAPAVRAMLRRSRA</sequence>
<feature type="region of interest" description="Disordered" evidence="1">
    <location>
        <begin position="32"/>
        <end position="54"/>
    </location>
</feature>
<dbReference type="RefSeq" id="WP_140885758.1">
    <property type="nucleotide sequence ID" value="NZ_RCZP01000028.1"/>
</dbReference>
<protein>
    <submittedName>
        <fullName evidence="2">Uncharacterized protein</fullName>
    </submittedName>
</protein>
<keyword evidence="3" id="KW-1185">Reference proteome</keyword>